<evidence type="ECO:0000256" key="3">
    <source>
        <dbReference type="ARBA" id="ARBA00011823"/>
    </source>
</evidence>
<dbReference type="PANTHER" id="PTHR11458">
    <property type="entry name" value="DELTA-AMINOLEVULINIC ACID DEHYDRATASE"/>
    <property type="match status" value="1"/>
</dbReference>
<comment type="subunit">
    <text evidence="3 11">Homooctamer.</text>
</comment>
<gene>
    <name evidence="14" type="ORF">EV640_10174</name>
</gene>
<evidence type="ECO:0000256" key="4">
    <source>
        <dbReference type="ARBA" id="ARBA00012053"/>
    </source>
</evidence>
<dbReference type="UniPathway" id="UPA00251">
    <property type="reaction ID" value="UER00318"/>
</dbReference>
<keyword evidence="6" id="KW-0350">Heme biosynthesis</keyword>
<keyword evidence="15" id="KW-1185">Reference proteome</keyword>
<dbReference type="AlphaFoldDB" id="A0A4R7G6V4"/>
<dbReference type="GO" id="GO:0004655">
    <property type="term" value="F:porphobilinogen synthase activity"/>
    <property type="evidence" value="ECO:0007669"/>
    <property type="project" value="UniProtKB-EC"/>
</dbReference>
<dbReference type="SUPFAM" id="SSF51569">
    <property type="entry name" value="Aldolase"/>
    <property type="match status" value="1"/>
</dbReference>
<comment type="similarity">
    <text evidence="2 12">Belongs to the ALAD family.</text>
</comment>
<evidence type="ECO:0000256" key="13">
    <source>
        <dbReference type="SAM" id="MobiDB-lite"/>
    </source>
</evidence>
<dbReference type="InterPro" id="IPR013785">
    <property type="entry name" value="Aldolase_TIM"/>
</dbReference>
<dbReference type="CDD" id="cd00384">
    <property type="entry name" value="ALAD_PBGS"/>
    <property type="match status" value="1"/>
</dbReference>
<keyword evidence="7 11" id="KW-0456">Lyase</keyword>
<reference evidence="14 15" key="1">
    <citation type="submission" date="2019-03" db="EMBL/GenBank/DDBJ databases">
        <title>Genomic Encyclopedia of Type Strains, Phase III (KMG-III): the genomes of soil and plant-associated and newly described type strains.</title>
        <authorList>
            <person name="Whitman W."/>
        </authorList>
    </citation>
    <scope>NUCLEOTIDE SEQUENCE [LARGE SCALE GENOMIC DNA]</scope>
    <source>
        <strain evidence="14 15">DSM 27373</strain>
    </source>
</reference>
<evidence type="ECO:0000256" key="8">
    <source>
        <dbReference type="ARBA" id="ARBA00023244"/>
    </source>
</evidence>
<comment type="function">
    <text evidence="9">Catalyzes an early step in the biosynthesis of tetrapyrroles. Binds two molecules of 5-aminolevulinate per subunit, each at a distinct site, and catalyzes their condensation to form porphobilinogen.</text>
</comment>
<dbReference type="InterPro" id="IPR001731">
    <property type="entry name" value="ALAD"/>
</dbReference>
<comment type="pathway">
    <text evidence="1">Porphyrin-containing compound metabolism; protoporphyrin-IX biosynthesis; coproporphyrinogen-III from 5-aminolevulinate: step 1/4.</text>
</comment>
<feature type="region of interest" description="Disordered" evidence="13">
    <location>
        <begin position="333"/>
        <end position="402"/>
    </location>
</feature>
<dbReference type="PANTHER" id="PTHR11458:SF0">
    <property type="entry name" value="DELTA-AMINOLEVULINIC ACID DEHYDRATASE"/>
    <property type="match status" value="1"/>
</dbReference>
<evidence type="ECO:0000256" key="11">
    <source>
        <dbReference type="RuleBase" id="RU000515"/>
    </source>
</evidence>
<dbReference type="Proteomes" id="UP000294506">
    <property type="component" value="Unassembled WGS sequence"/>
</dbReference>
<dbReference type="GO" id="GO:0006782">
    <property type="term" value="P:protoporphyrinogen IX biosynthetic process"/>
    <property type="evidence" value="ECO:0007669"/>
    <property type="project" value="UniProtKB-UniPathway"/>
</dbReference>
<accession>A0A4R7G6V4</accession>
<dbReference type="GO" id="GO:0005829">
    <property type="term" value="C:cytosol"/>
    <property type="evidence" value="ECO:0007669"/>
    <property type="project" value="TreeGrafter"/>
</dbReference>
<dbReference type="FunFam" id="3.20.20.70:FF:000019">
    <property type="entry name" value="Delta-aminolevulinic acid dehydratase"/>
    <property type="match status" value="1"/>
</dbReference>
<dbReference type="PRINTS" id="PR00144">
    <property type="entry name" value="DALDHYDRTASE"/>
</dbReference>
<keyword evidence="8 11" id="KW-0627">Porphyrin biosynthesis</keyword>
<evidence type="ECO:0000256" key="12">
    <source>
        <dbReference type="RuleBase" id="RU004161"/>
    </source>
</evidence>
<organism evidence="14 15">
    <name type="scientific">Nesterenkonia aurantiaca</name>
    <dbReference type="NCBI Taxonomy" id="1436010"/>
    <lineage>
        <taxon>Bacteria</taxon>
        <taxon>Bacillati</taxon>
        <taxon>Actinomycetota</taxon>
        <taxon>Actinomycetes</taxon>
        <taxon>Micrococcales</taxon>
        <taxon>Micrococcaceae</taxon>
        <taxon>Nesterenkonia</taxon>
    </lineage>
</organism>
<sequence>MSFPEQRPRRLRRSPAMRRMVAETRLHPADLILPVFVREGLTEPVPISSMPGVFQHTEASLLNAAEQARDLGLAGIMLFGIPANRDAQGSAGLDPQGILNRSIRAVKDRVGDDLVVMSDLCLDEFTDHGHCGLVDEAGEVDNDATLEVYAEMGVAQAEAGADVVAPSGMMDGQVAVIRQALDEAGHQHVPILAYAAKYASGFYGPFREAVDSQLSGDRKQYQMDAPNRTEALREVEIDLAEGADMVMVKPASAYLDILSDTAAISDVPVSAYQVSGEYAMIEAAAANGWIDRRTVITESLIAIRRAGATNVLTYYAAEVAGWLREELGSTRAPVAPLPPSHRAPAAPSADTPVHPPIQPHTTAAPAEAEAATPAETSAPAENRPTREPTDEPRTDAGFPPVS</sequence>
<evidence type="ECO:0000256" key="6">
    <source>
        <dbReference type="ARBA" id="ARBA00023133"/>
    </source>
</evidence>
<dbReference type="EMBL" id="SOAN01000001">
    <property type="protein sequence ID" value="TDS87292.1"/>
    <property type="molecule type" value="Genomic_DNA"/>
</dbReference>
<protein>
    <recommendedName>
        <fullName evidence="5 11">Delta-aminolevulinic acid dehydratase</fullName>
        <ecNumber evidence="4 11">4.2.1.24</ecNumber>
    </recommendedName>
</protein>
<evidence type="ECO:0000313" key="14">
    <source>
        <dbReference type="EMBL" id="TDS87292.1"/>
    </source>
</evidence>
<dbReference type="Gene3D" id="3.20.20.70">
    <property type="entry name" value="Aldolase class I"/>
    <property type="match status" value="1"/>
</dbReference>
<evidence type="ECO:0000256" key="5">
    <source>
        <dbReference type="ARBA" id="ARBA00020771"/>
    </source>
</evidence>
<comment type="catalytic activity">
    <reaction evidence="10 11">
        <text>2 5-aminolevulinate = porphobilinogen + 2 H2O + H(+)</text>
        <dbReference type="Rhea" id="RHEA:24064"/>
        <dbReference type="ChEBI" id="CHEBI:15377"/>
        <dbReference type="ChEBI" id="CHEBI:15378"/>
        <dbReference type="ChEBI" id="CHEBI:58126"/>
        <dbReference type="ChEBI" id="CHEBI:356416"/>
        <dbReference type="EC" id="4.2.1.24"/>
    </reaction>
</comment>
<proteinExistence type="inferred from homology"/>
<dbReference type="InterPro" id="IPR030656">
    <property type="entry name" value="ALAD_AS"/>
</dbReference>
<feature type="compositionally biased region" description="Low complexity" evidence="13">
    <location>
        <begin position="359"/>
        <end position="381"/>
    </location>
</feature>
<name>A0A4R7G6V4_9MICC</name>
<dbReference type="GO" id="GO:0008270">
    <property type="term" value="F:zinc ion binding"/>
    <property type="evidence" value="ECO:0007669"/>
    <property type="project" value="TreeGrafter"/>
</dbReference>
<evidence type="ECO:0000256" key="2">
    <source>
        <dbReference type="ARBA" id="ARBA00008055"/>
    </source>
</evidence>
<dbReference type="SMART" id="SM01004">
    <property type="entry name" value="ALAD"/>
    <property type="match status" value="1"/>
</dbReference>
<dbReference type="PROSITE" id="PS00169">
    <property type="entry name" value="D_ALA_DEHYDRATASE"/>
    <property type="match status" value="1"/>
</dbReference>
<evidence type="ECO:0000256" key="10">
    <source>
        <dbReference type="ARBA" id="ARBA00047651"/>
    </source>
</evidence>
<comment type="caution">
    <text evidence="14">The sequence shown here is derived from an EMBL/GenBank/DDBJ whole genome shotgun (WGS) entry which is preliminary data.</text>
</comment>
<evidence type="ECO:0000256" key="7">
    <source>
        <dbReference type="ARBA" id="ARBA00023239"/>
    </source>
</evidence>
<dbReference type="EC" id="4.2.1.24" evidence="4 11"/>
<evidence type="ECO:0000313" key="15">
    <source>
        <dbReference type="Proteomes" id="UP000294506"/>
    </source>
</evidence>
<dbReference type="Pfam" id="PF00490">
    <property type="entry name" value="ALAD"/>
    <property type="match status" value="1"/>
</dbReference>
<dbReference type="NCBIfam" id="NF006762">
    <property type="entry name" value="PRK09283.1"/>
    <property type="match status" value="1"/>
</dbReference>
<evidence type="ECO:0000256" key="1">
    <source>
        <dbReference type="ARBA" id="ARBA00004694"/>
    </source>
</evidence>
<feature type="compositionally biased region" description="Basic and acidic residues" evidence="13">
    <location>
        <begin position="383"/>
        <end position="394"/>
    </location>
</feature>
<evidence type="ECO:0000256" key="9">
    <source>
        <dbReference type="ARBA" id="ARBA00025628"/>
    </source>
</evidence>